<dbReference type="WBParaSite" id="GPUH_0000729101-mRNA-1">
    <property type="protein sequence ID" value="GPUH_0000729101-mRNA-1"/>
    <property type="gene ID" value="GPUH_0000729101"/>
</dbReference>
<protein>
    <submittedName>
        <fullName evidence="3">Acyltransferase</fullName>
    </submittedName>
</protein>
<dbReference type="AlphaFoldDB" id="A0A183DEZ1"/>
<sequence>MPVTSTRLLHTILVLLGRRARKQWSRRIQTWKRGAPFPGLPRRKNGKFAVVSAPHNMGAWCGVTQFPEQVKNVHDHA</sequence>
<name>A0A183DEZ1_9BILA</name>
<organism evidence="3">
    <name type="scientific">Gongylonema pulchrum</name>
    <dbReference type="NCBI Taxonomy" id="637853"/>
    <lineage>
        <taxon>Eukaryota</taxon>
        <taxon>Metazoa</taxon>
        <taxon>Ecdysozoa</taxon>
        <taxon>Nematoda</taxon>
        <taxon>Chromadorea</taxon>
        <taxon>Rhabditida</taxon>
        <taxon>Spirurina</taxon>
        <taxon>Spiruromorpha</taxon>
        <taxon>Spiruroidea</taxon>
        <taxon>Gongylonematidae</taxon>
        <taxon>Gongylonema</taxon>
    </lineage>
</organism>
<dbReference type="Proteomes" id="UP000271098">
    <property type="component" value="Unassembled WGS sequence"/>
</dbReference>
<evidence type="ECO:0000313" key="3">
    <source>
        <dbReference type="WBParaSite" id="GPUH_0000729101-mRNA-1"/>
    </source>
</evidence>
<evidence type="ECO:0000313" key="1">
    <source>
        <dbReference type="EMBL" id="VDK57820.1"/>
    </source>
</evidence>
<reference evidence="3" key="1">
    <citation type="submission" date="2016-06" db="UniProtKB">
        <authorList>
            <consortium name="WormBaseParasite"/>
        </authorList>
    </citation>
    <scope>IDENTIFICATION</scope>
</reference>
<dbReference type="EMBL" id="UYRT01018568">
    <property type="protein sequence ID" value="VDK57820.1"/>
    <property type="molecule type" value="Genomic_DNA"/>
</dbReference>
<keyword evidence="2" id="KW-1185">Reference proteome</keyword>
<reference evidence="1 2" key="2">
    <citation type="submission" date="2018-11" db="EMBL/GenBank/DDBJ databases">
        <authorList>
            <consortium name="Pathogen Informatics"/>
        </authorList>
    </citation>
    <scope>NUCLEOTIDE SEQUENCE [LARGE SCALE GENOMIC DNA]</scope>
</reference>
<accession>A0A183DEZ1</accession>
<gene>
    <name evidence="1" type="ORF">GPUH_LOCUS7281</name>
</gene>
<proteinExistence type="predicted"/>
<evidence type="ECO:0000313" key="2">
    <source>
        <dbReference type="Proteomes" id="UP000271098"/>
    </source>
</evidence>